<reference evidence="4 5" key="1">
    <citation type="submission" date="2016-07" db="EMBL/GenBank/DDBJ databases">
        <title>Pervasive Adenine N6-methylation of Active Genes in Fungi.</title>
        <authorList>
            <consortium name="DOE Joint Genome Institute"/>
            <person name="Mondo S.J."/>
            <person name="Dannebaum R.O."/>
            <person name="Kuo R.C."/>
            <person name="Labutti K."/>
            <person name="Haridas S."/>
            <person name="Kuo A."/>
            <person name="Salamov A."/>
            <person name="Ahrendt S.R."/>
            <person name="Lipzen A."/>
            <person name="Sullivan W."/>
            <person name="Andreopoulos W.B."/>
            <person name="Clum A."/>
            <person name="Lindquist E."/>
            <person name="Daum C."/>
            <person name="Ramamoorthy G.K."/>
            <person name="Gryganskyi A."/>
            <person name="Culley D."/>
            <person name="Magnuson J.K."/>
            <person name="James T.Y."/>
            <person name="O'Malley M.A."/>
            <person name="Stajich J.E."/>
            <person name="Spatafora J.W."/>
            <person name="Visel A."/>
            <person name="Grigoriev I.V."/>
        </authorList>
    </citation>
    <scope>NUCLEOTIDE SEQUENCE [LARGE SCALE GENOMIC DNA]</scope>
    <source>
        <strain evidence="4 5">NRRL 3301</strain>
    </source>
</reference>
<dbReference type="GO" id="GO:0016853">
    <property type="term" value="F:isomerase activity"/>
    <property type="evidence" value="ECO:0007669"/>
    <property type="project" value="UniProtKB-KW"/>
</dbReference>
<dbReference type="STRING" id="101127.A0A1X2GL18"/>
<comment type="similarity">
    <text evidence="1">Belongs to the thioesterase PaaI family.</text>
</comment>
<dbReference type="AlphaFoldDB" id="A0A1X2GL18"/>
<keyword evidence="5" id="KW-1185">Reference proteome</keyword>
<dbReference type="InterPro" id="IPR006683">
    <property type="entry name" value="Thioestr_dom"/>
</dbReference>
<evidence type="ECO:0000259" key="3">
    <source>
        <dbReference type="Pfam" id="PF03061"/>
    </source>
</evidence>
<dbReference type="EMBL" id="MCGT01000010">
    <property type="protein sequence ID" value="ORX56353.1"/>
    <property type="molecule type" value="Genomic_DNA"/>
</dbReference>
<keyword evidence="2" id="KW-0378">Hydrolase</keyword>
<name>A0A1X2GL18_9FUNG</name>
<dbReference type="GO" id="GO:0047617">
    <property type="term" value="F:fatty acyl-CoA hydrolase activity"/>
    <property type="evidence" value="ECO:0007669"/>
    <property type="project" value="InterPro"/>
</dbReference>
<evidence type="ECO:0000313" key="4">
    <source>
        <dbReference type="EMBL" id="ORX56353.1"/>
    </source>
</evidence>
<accession>A0A1X2GL18</accession>
<dbReference type="InterPro" id="IPR039298">
    <property type="entry name" value="ACOT13"/>
</dbReference>
<dbReference type="SUPFAM" id="SSF54637">
    <property type="entry name" value="Thioesterase/thiol ester dehydrase-isomerase"/>
    <property type="match status" value="1"/>
</dbReference>
<feature type="domain" description="Thioesterase" evidence="3">
    <location>
        <begin position="64"/>
        <end position="143"/>
    </location>
</feature>
<dbReference type="PANTHER" id="PTHR21660:SF1">
    <property type="entry name" value="ACYL-COENZYME A THIOESTERASE 13"/>
    <property type="match status" value="1"/>
</dbReference>
<dbReference type="NCBIfam" id="TIGR00369">
    <property type="entry name" value="unchar_dom_1"/>
    <property type="match status" value="1"/>
</dbReference>
<organism evidence="4 5">
    <name type="scientific">Hesseltinella vesiculosa</name>
    <dbReference type="NCBI Taxonomy" id="101127"/>
    <lineage>
        <taxon>Eukaryota</taxon>
        <taxon>Fungi</taxon>
        <taxon>Fungi incertae sedis</taxon>
        <taxon>Mucoromycota</taxon>
        <taxon>Mucoromycotina</taxon>
        <taxon>Mucoromycetes</taxon>
        <taxon>Mucorales</taxon>
        <taxon>Cunninghamellaceae</taxon>
        <taxon>Hesseltinella</taxon>
    </lineage>
</organism>
<evidence type="ECO:0000256" key="1">
    <source>
        <dbReference type="ARBA" id="ARBA00008324"/>
    </source>
</evidence>
<sequence length="157" mass="17328">MKTTAAIAEKYPEFAEIIKGYTEKIIKAASWDAPVTRALLITDVKPGYLEFELEVQDVHCNMLGNIHGGCVATIIDLCSSMAIYVYEGNNKWKMPGISTDLTVSYMTGVSAGQKIRIVSEVQRLGKNLGNMYTVIYNEQGKACYAGGHTKYCMDARL</sequence>
<dbReference type="Proteomes" id="UP000242146">
    <property type="component" value="Unassembled WGS sequence"/>
</dbReference>
<gene>
    <name evidence="4" type="ORF">DM01DRAFT_1406667</name>
</gene>
<dbReference type="Pfam" id="PF03061">
    <property type="entry name" value="4HBT"/>
    <property type="match status" value="1"/>
</dbReference>
<dbReference type="CDD" id="cd03443">
    <property type="entry name" value="PaaI_thioesterase"/>
    <property type="match status" value="1"/>
</dbReference>
<dbReference type="InterPro" id="IPR003736">
    <property type="entry name" value="PAAI_dom"/>
</dbReference>
<dbReference type="PANTHER" id="PTHR21660">
    <property type="entry name" value="THIOESTERASE SUPERFAMILY MEMBER-RELATED"/>
    <property type="match status" value="1"/>
</dbReference>
<proteinExistence type="inferred from homology"/>
<evidence type="ECO:0000256" key="2">
    <source>
        <dbReference type="ARBA" id="ARBA00022801"/>
    </source>
</evidence>
<keyword evidence="4" id="KW-0413">Isomerase</keyword>
<dbReference type="InterPro" id="IPR029069">
    <property type="entry name" value="HotDog_dom_sf"/>
</dbReference>
<dbReference type="Gene3D" id="3.10.129.10">
    <property type="entry name" value="Hotdog Thioesterase"/>
    <property type="match status" value="1"/>
</dbReference>
<comment type="caution">
    <text evidence="4">The sequence shown here is derived from an EMBL/GenBank/DDBJ whole genome shotgun (WGS) entry which is preliminary data.</text>
</comment>
<protein>
    <submittedName>
        <fullName evidence="4">Thioesterase/thiol ester dehydrase-isomerase</fullName>
    </submittedName>
</protein>
<evidence type="ECO:0000313" key="5">
    <source>
        <dbReference type="Proteomes" id="UP000242146"/>
    </source>
</evidence>
<dbReference type="OrthoDB" id="46529at2759"/>